<organism evidence="1 2">
    <name type="scientific">Collinsella aerofaciens</name>
    <dbReference type="NCBI Taxonomy" id="74426"/>
    <lineage>
        <taxon>Bacteria</taxon>
        <taxon>Bacillati</taxon>
        <taxon>Actinomycetota</taxon>
        <taxon>Coriobacteriia</taxon>
        <taxon>Coriobacteriales</taxon>
        <taxon>Coriobacteriaceae</taxon>
        <taxon>Collinsella</taxon>
    </lineage>
</organism>
<name>A0A2D1TVP6_9ACTN</name>
<evidence type="ECO:0000313" key="1">
    <source>
        <dbReference type="EMBL" id="ATP53439.1"/>
    </source>
</evidence>
<sequence length="261" mass="30532">MIDLREYYLDNISENDCYYHFFSLIEGVNRTYNVFYGKDETQGFEFLVHDEIEAIEKFRQLCQPENEPNRKEDRCWFYVVAYYLNAHGYIINPFPDVLRRPPKEPSSFTYGTIRDRAISLGLDDDGTVRWATRRAMVADMTFVRKASSVAIGDNLNKRIQLISAGNSRFEEMEDNEKLREIANLIENLLKENGKFIQPDYSKATLGLVDDNTVKSFRYKIQCFRHSSKESLEERARLTDGQKRFLVDFGVTICKAIYSLVE</sequence>
<proteinExistence type="predicted"/>
<dbReference type="RefSeq" id="WP_099431615.1">
    <property type="nucleotide sequence ID" value="NZ_CP024160.1"/>
</dbReference>
<dbReference type="AlphaFoldDB" id="A0A2D1TVP6"/>
<protein>
    <submittedName>
        <fullName evidence="1">Uncharacterized protein</fullName>
    </submittedName>
</protein>
<evidence type="ECO:0000313" key="2">
    <source>
        <dbReference type="Proteomes" id="UP000225608"/>
    </source>
</evidence>
<accession>A0A2D1TVP6</accession>
<dbReference type="EMBL" id="CP024160">
    <property type="protein sequence ID" value="ATP53439.1"/>
    <property type="molecule type" value="Genomic_DNA"/>
</dbReference>
<gene>
    <name evidence="1" type="ORF">CSV91_02130</name>
</gene>
<reference evidence="1 2" key="1">
    <citation type="submission" date="2017-10" db="EMBL/GenBank/DDBJ databases">
        <title>Complete genome sequence of Collinsella aerofaciens isolated from the gut of a healthy adult Indian.</title>
        <authorList>
            <person name="Bag S."/>
            <person name="Ghosh T.S."/>
            <person name="Das B."/>
        </authorList>
    </citation>
    <scope>NUCLEOTIDE SEQUENCE [LARGE SCALE GENOMIC DNA]</scope>
    <source>
        <strain evidence="2">indica</strain>
    </source>
</reference>
<dbReference type="KEGG" id="caer:CSV91_02130"/>
<dbReference type="Proteomes" id="UP000225608">
    <property type="component" value="Chromosome"/>
</dbReference>